<dbReference type="GO" id="GO:0034338">
    <property type="term" value="F:short-chain carboxylesterase activity"/>
    <property type="evidence" value="ECO:0007669"/>
    <property type="project" value="TreeGrafter"/>
</dbReference>
<dbReference type="OrthoDB" id="332676at2"/>
<dbReference type="Proteomes" id="UP000315471">
    <property type="component" value="Unassembled WGS sequence"/>
</dbReference>
<name>A0A5C6E521_9BACT</name>
<protein>
    <submittedName>
        <fullName evidence="4">Putative hydrolase</fullName>
    </submittedName>
</protein>
<dbReference type="SUPFAM" id="SSF53474">
    <property type="entry name" value="alpha/beta-Hydrolases"/>
    <property type="match status" value="1"/>
</dbReference>
<dbReference type="InterPro" id="IPR029058">
    <property type="entry name" value="AB_hydrolase_fold"/>
</dbReference>
<dbReference type="InterPro" id="IPR000073">
    <property type="entry name" value="AB_hydrolase_1"/>
</dbReference>
<dbReference type="RefSeq" id="WP_146598858.1">
    <property type="nucleotide sequence ID" value="NZ_SJPY01000002.1"/>
</dbReference>
<keyword evidence="4" id="KW-0378">Hydrolase</keyword>
<dbReference type="GO" id="GO:0047372">
    <property type="term" value="F:monoacylglycerol lipase activity"/>
    <property type="evidence" value="ECO:0007669"/>
    <property type="project" value="TreeGrafter"/>
</dbReference>
<organism evidence="4 5">
    <name type="scientific">Novipirellula aureliae</name>
    <dbReference type="NCBI Taxonomy" id="2527966"/>
    <lineage>
        <taxon>Bacteria</taxon>
        <taxon>Pseudomonadati</taxon>
        <taxon>Planctomycetota</taxon>
        <taxon>Planctomycetia</taxon>
        <taxon>Pirellulales</taxon>
        <taxon>Pirellulaceae</taxon>
        <taxon>Novipirellula</taxon>
    </lineage>
</organism>
<dbReference type="Gene3D" id="3.40.50.1820">
    <property type="entry name" value="alpha/beta hydrolase"/>
    <property type="match status" value="1"/>
</dbReference>
<keyword evidence="5" id="KW-1185">Reference proteome</keyword>
<dbReference type="AlphaFoldDB" id="A0A5C6E521"/>
<dbReference type="InterPro" id="IPR050960">
    <property type="entry name" value="AB_hydrolase_4_sf"/>
</dbReference>
<accession>A0A5C6E521</accession>
<dbReference type="PIRSF" id="PIRSF005211">
    <property type="entry name" value="Ab_hydro_YheT"/>
    <property type="match status" value="1"/>
</dbReference>
<evidence type="ECO:0000313" key="4">
    <source>
        <dbReference type="EMBL" id="TWU43785.1"/>
    </source>
</evidence>
<evidence type="ECO:0000256" key="1">
    <source>
        <dbReference type="ARBA" id="ARBA00010884"/>
    </source>
</evidence>
<evidence type="ECO:0000259" key="3">
    <source>
        <dbReference type="Pfam" id="PF00561"/>
    </source>
</evidence>
<reference evidence="4 5" key="1">
    <citation type="submission" date="2019-02" db="EMBL/GenBank/DDBJ databases">
        <title>Deep-cultivation of Planctomycetes and their phenomic and genomic characterization uncovers novel biology.</title>
        <authorList>
            <person name="Wiegand S."/>
            <person name="Jogler M."/>
            <person name="Boedeker C."/>
            <person name="Pinto D."/>
            <person name="Vollmers J."/>
            <person name="Rivas-Marin E."/>
            <person name="Kohn T."/>
            <person name="Peeters S.H."/>
            <person name="Heuer A."/>
            <person name="Rast P."/>
            <person name="Oberbeckmann S."/>
            <person name="Bunk B."/>
            <person name="Jeske O."/>
            <person name="Meyerdierks A."/>
            <person name="Storesund J.E."/>
            <person name="Kallscheuer N."/>
            <person name="Luecker S."/>
            <person name="Lage O.M."/>
            <person name="Pohl T."/>
            <person name="Merkel B.J."/>
            <person name="Hornburger P."/>
            <person name="Mueller R.-W."/>
            <person name="Bruemmer F."/>
            <person name="Labrenz M."/>
            <person name="Spormann A.M."/>
            <person name="Op Den Camp H."/>
            <person name="Overmann J."/>
            <person name="Amann R."/>
            <person name="Jetten M.S.M."/>
            <person name="Mascher T."/>
            <person name="Medema M.H."/>
            <person name="Devos D.P."/>
            <person name="Kaster A.-K."/>
            <person name="Ovreas L."/>
            <person name="Rohde M."/>
            <person name="Galperin M.Y."/>
            <person name="Jogler C."/>
        </authorList>
    </citation>
    <scope>NUCLEOTIDE SEQUENCE [LARGE SCALE GENOMIC DNA]</scope>
    <source>
        <strain evidence="4 5">Q31b</strain>
    </source>
</reference>
<feature type="active site" description="Charge relay system" evidence="2">
    <location>
        <position position="309"/>
    </location>
</feature>
<feature type="active site" description="Charge relay system" evidence="2">
    <location>
        <position position="147"/>
    </location>
</feature>
<dbReference type="Pfam" id="PF00561">
    <property type="entry name" value="Abhydrolase_1"/>
    <property type="match status" value="1"/>
</dbReference>
<evidence type="ECO:0000256" key="2">
    <source>
        <dbReference type="PIRSR" id="PIRSR005211-1"/>
    </source>
</evidence>
<comment type="caution">
    <text evidence="4">The sequence shown here is derived from an EMBL/GenBank/DDBJ whole genome shotgun (WGS) entry which is preliminary data.</text>
</comment>
<feature type="domain" description="AB hydrolase-1" evidence="3">
    <location>
        <begin position="68"/>
        <end position="314"/>
    </location>
</feature>
<gene>
    <name evidence="4" type="ORF">Q31b_13170</name>
</gene>
<dbReference type="PANTHER" id="PTHR10794">
    <property type="entry name" value="ABHYDROLASE DOMAIN-CONTAINING PROTEIN"/>
    <property type="match status" value="1"/>
</dbReference>
<comment type="similarity">
    <text evidence="1">Belongs to the AB hydrolase superfamily. AB hydrolase 4 family.</text>
</comment>
<sequence>MDEKTAYQPPRFEPHRWLRGGHLQTLASVWGDAASKFNGQQHIVTLPDNDAVVLHENRPQNWSAGQPCLLLVHGLCGSHQAPYMGRLAAQFAAKGVRVFRIDMRGCGAGFDLSEQLTHAGRGDDLICALDFISRRAPNSRLGAIAVSLGGNQILAALGKIGAGVSRVPEWFDRLDRVATVSPPIDLLRCSANMQRPIMWPYNFYFVRKLLARIPPRVKLREDFQDKIFRRRPRTLFELDDQLTAPLSGFADALDYYQQASASRYIDSNPISTLVLASTDDPVVPVDCFRKSSQAWPDTTTVCIARHGGHVGFIDRRNGCWMDRALETWFQGFV</sequence>
<proteinExistence type="inferred from homology"/>
<dbReference type="EMBL" id="SJPY01000002">
    <property type="protein sequence ID" value="TWU43785.1"/>
    <property type="molecule type" value="Genomic_DNA"/>
</dbReference>
<evidence type="ECO:0000313" key="5">
    <source>
        <dbReference type="Proteomes" id="UP000315471"/>
    </source>
</evidence>
<feature type="active site" description="Charge relay system" evidence="2">
    <location>
        <position position="280"/>
    </location>
</feature>
<dbReference type="PANTHER" id="PTHR10794:SF94">
    <property type="entry name" value="ESTERASE YHET-RELATED"/>
    <property type="match status" value="1"/>
</dbReference>
<dbReference type="InterPro" id="IPR012020">
    <property type="entry name" value="ABHD4"/>
</dbReference>